<organism evidence="2 3">
    <name type="scientific">Candidatus Woesebacteria bacterium GW2011_GWA1_37_8</name>
    <dbReference type="NCBI Taxonomy" id="1618546"/>
    <lineage>
        <taxon>Bacteria</taxon>
        <taxon>Candidatus Woeseibacteriota</taxon>
    </lineage>
</organism>
<dbReference type="EMBL" id="LBTR01000035">
    <property type="protein sequence ID" value="KKQ44039.1"/>
    <property type="molecule type" value="Genomic_DNA"/>
</dbReference>
<feature type="compositionally biased region" description="Basic and acidic residues" evidence="1">
    <location>
        <begin position="1"/>
        <end position="17"/>
    </location>
</feature>
<evidence type="ECO:0000256" key="1">
    <source>
        <dbReference type="SAM" id="MobiDB-lite"/>
    </source>
</evidence>
<evidence type="ECO:0000313" key="3">
    <source>
        <dbReference type="Proteomes" id="UP000034603"/>
    </source>
</evidence>
<dbReference type="Proteomes" id="UP000034603">
    <property type="component" value="Unassembled WGS sequence"/>
</dbReference>
<name>A0A0G0K4K8_9BACT</name>
<gene>
    <name evidence="2" type="ORF">US62_C0035G0016</name>
</gene>
<proteinExistence type="predicted"/>
<sequence>MKDLLGADKAKDGHRGTEGLASTIDDMGVELTIRGKGRRLTPAEKKKMTITSGYQAVLPQSLADTD</sequence>
<feature type="region of interest" description="Disordered" evidence="1">
    <location>
        <begin position="1"/>
        <end position="20"/>
    </location>
</feature>
<accession>A0A0G0K4K8</accession>
<evidence type="ECO:0000313" key="2">
    <source>
        <dbReference type="EMBL" id="KKQ44039.1"/>
    </source>
</evidence>
<protein>
    <submittedName>
        <fullName evidence="2">Uncharacterized protein</fullName>
    </submittedName>
</protein>
<dbReference type="AlphaFoldDB" id="A0A0G0K4K8"/>
<reference evidence="2 3" key="1">
    <citation type="journal article" date="2015" name="Nature">
        <title>rRNA introns, odd ribosomes, and small enigmatic genomes across a large radiation of phyla.</title>
        <authorList>
            <person name="Brown C.T."/>
            <person name="Hug L.A."/>
            <person name="Thomas B.C."/>
            <person name="Sharon I."/>
            <person name="Castelle C.J."/>
            <person name="Singh A."/>
            <person name="Wilkins M.J."/>
            <person name="Williams K.H."/>
            <person name="Banfield J.F."/>
        </authorList>
    </citation>
    <scope>NUCLEOTIDE SEQUENCE [LARGE SCALE GENOMIC DNA]</scope>
</reference>
<comment type="caution">
    <text evidence="2">The sequence shown here is derived from an EMBL/GenBank/DDBJ whole genome shotgun (WGS) entry which is preliminary data.</text>
</comment>